<organism evidence="1 2">
    <name type="scientific">Ilyodon furcidens</name>
    <name type="common">goldbreast splitfin</name>
    <dbReference type="NCBI Taxonomy" id="33524"/>
    <lineage>
        <taxon>Eukaryota</taxon>
        <taxon>Metazoa</taxon>
        <taxon>Chordata</taxon>
        <taxon>Craniata</taxon>
        <taxon>Vertebrata</taxon>
        <taxon>Euteleostomi</taxon>
        <taxon>Actinopterygii</taxon>
        <taxon>Neopterygii</taxon>
        <taxon>Teleostei</taxon>
        <taxon>Neoteleostei</taxon>
        <taxon>Acanthomorphata</taxon>
        <taxon>Ovalentaria</taxon>
        <taxon>Atherinomorphae</taxon>
        <taxon>Cyprinodontiformes</taxon>
        <taxon>Goodeidae</taxon>
        <taxon>Ilyodon</taxon>
    </lineage>
</organism>
<keyword evidence="2" id="KW-1185">Reference proteome</keyword>
<name>A0ABV0VE12_9TELE</name>
<evidence type="ECO:0000313" key="1">
    <source>
        <dbReference type="EMBL" id="MEQ2255401.1"/>
    </source>
</evidence>
<sequence length="171" mass="19256">MDEPLCLLPLPEQETNQPIIFQNSLRGPALTFAIQPIDDVCLFVERQSHTEHPQVQQQFLPLWSLMASHSDTLVVFFGATAGANGGKLGSDEREIILLVWQIVDLHEKKVGKLHQCFVKPDTLELTDQCKEETGLTLEDIINAEPLDKVLQQAVVKETEIRRGGREFGERT</sequence>
<dbReference type="Gene3D" id="3.30.420.10">
    <property type="entry name" value="Ribonuclease H-like superfamily/Ribonuclease H"/>
    <property type="match status" value="1"/>
</dbReference>
<dbReference type="SUPFAM" id="SSF53098">
    <property type="entry name" value="Ribonuclease H-like"/>
    <property type="match status" value="1"/>
</dbReference>
<dbReference type="EMBL" id="JAHRIQ010105369">
    <property type="protein sequence ID" value="MEQ2255401.1"/>
    <property type="molecule type" value="Genomic_DNA"/>
</dbReference>
<protein>
    <submittedName>
        <fullName evidence="1">Uncharacterized protein</fullName>
    </submittedName>
</protein>
<dbReference type="InterPro" id="IPR036397">
    <property type="entry name" value="RNaseH_sf"/>
</dbReference>
<reference evidence="1 2" key="1">
    <citation type="submission" date="2021-06" db="EMBL/GenBank/DDBJ databases">
        <authorList>
            <person name="Palmer J.M."/>
        </authorList>
    </citation>
    <scope>NUCLEOTIDE SEQUENCE [LARGE SCALE GENOMIC DNA]</scope>
    <source>
        <strain evidence="2">if_2019</strain>
        <tissue evidence="1">Muscle</tissue>
    </source>
</reference>
<proteinExistence type="predicted"/>
<accession>A0ABV0VE12</accession>
<dbReference type="Proteomes" id="UP001482620">
    <property type="component" value="Unassembled WGS sequence"/>
</dbReference>
<evidence type="ECO:0000313" key="2">
    <source>
        <dbReference type="Proteomes" id="UP001482620"/>
    </source>
</evidence>
<comment type="caution">
    <text evidence="1">The sequence shown here is derived from an EMBL/GenBank/DDBJ whole genome shotgun (WGS) entry which is preliminary data.</text>
</comment>
<gene>
    <name evidence="1" type="ORF">ILYODFUR_013509</name>
</gene>
<dbReference type="InterPro" id="IPR012337">
    <property type="entry name" value="RNaseH-like_sf"/>
</dbReference>